<proteinExistence type="predicted"/>
<reference evidence="1 2" key="1">
    <citation type="submission" date="2018-08" db="EMBL/GenBank/DDBJ databases">
        <title>A genome reference for cultivated species of the human gut microbiota.</title>
        <authorList>
            <person name="Zou Y."/>
            <person name="Xue W."/>
            <person name="Luo G."/>
        </authorList>
    </citation>
    <scope>NUCLEOTIDE SEQUENCE [LARGE SCALE GENOMIC DNA]</scope>
    <source>
        <strain evidence="1 2">OM02-6</strain>
    </source>
</reference>
<name>A0A3E5FRT5_9FIRM</name>
<dbReference type="Proteomes" id="UP000261087">
    <property type="component" value="Unassembled WGS sequence"/>
</dbReference>
<dbReference type="AlphaFoldDB" id="A0A3E5FRT5"/>
<dbReference type="RefSeq" id="WP_004610411.1">
    <property type="nucleotide sequence ID" value="NZ_CABKNM010000002.1"/>
</dbReference>
<evidence type="ECO:0000313" key="1">
    <source>
        <dbReference type="EMBL" id="RGO09962.1"/>
    </source>
</evidence>
<comment type="caution">
    <text evidence="1">The sequence shown here is derived from an EMBL/GenBank/DDBJ whole genome shotgun (WGS) entry which is preliminary data.</text>
</comment>
<dbReference type="GeneID" id="94017022"/>
<organism evidence="1 2">
    <name type="scientific">Thomasclavelia spiroformis</name>
    <dbReference type="NCBI Taxonomy" id="29348"/>
    <lineage>
        <taxon>Bacteria</taxon>
        <taxon>Bacillati</taxon>
        <taxon>Bacillota</taxon>
        <taxon>Erysipelotrichia</taxon>
        <taxon>Erysipelotrichales</taxon>
        <taxon>Coprobacillaceae</taxon>
        <taxon>Thomasclavelia</taxon>
    </lineage>
</organism>
<evidence type="ECO:0000313" key="2">
    <source>
        <dbReference type="Proteomes" id="UP000261087"/>
    </source>
</evidence>
<gene>
    <name evidence="1" type="ORF">DXB31_06375</name>
</gene>
<sequence length="63" mass="7305">MNIFLNAIDISRFHLNNFEVIRINVRNNKYGIQKEDKVASLVDKTIGNKGVLELIQAFNHCKF</sequence>
<accession>A0A3E5FRT5</accession>
<dbReference type="EMBL" id="QSVF01000012">
    <property type="protein sequence ID" value="RGO09962.1"/>
    <property type="molecule type" value="Genomic_DNA"/>
</dbReference>
<protein>
    <submittedName>
        <fullName evidence="1">Uncharacterized protein</fullName>
    </submittedName>
</protein>